<feature type="signal peptide" evidence="1">
    <location>
        <begin position="1"/>
        <end position="20"/>
    </location>
</feature>
<accession>A0A7C9GMD1</accession>
<dbReference type="Pfam" id="PF00557">
    <property type="entry name" value="Peptidase_M24"/>
    <property type="match status" value="1"/>
</dbReference>
<organism evidence="3 4">
    <name type="scientific">Sandarakinorhabdus fusca</name>
    <dbReference type="NCBI Taxonomy" id="1439888"/>
    <lineage>
        <taxon>Bacteria</taxon>
        <taxon>Pseudomonadati</taxon>
        <taxon>Pseudomonadota</taxon>
        <taxon>Alphaproteobacteria</taxon>
        <taxon>Sphingomonadales</taxon>
        <taxon>Sphingosinicellaceae</taxon>
        <taxon>Sandarakinorhabdus</taxon>
    </lineage>
</organism>
<keyword evidence="4" id="KW-1185">Reference proteome</keyword>
<dbReference type="InterPro" id="IPR000994">
    <property type="entry name" value="Pept_M24"/>
</dbReference>
<feature type="domain" description="Peptidase M24" evidence="2">
    <location>
        <begin position="206"/>
        <end position="413"/>
    </location>
</feature>
<dbReference type="AlphaFoldDB" id="A0A7C9GMD1"/>
<evidence type="ECO:0000256" key="1">
    <source>
        <dbReference type="SAM" id="SignalP"/>
    </source>
</evidence>
<feature type="chain" id="PRO_5028960905" evidence="1">
    <location>
        <begin position="21"/>
        <end position="449"/>
    </location>
</feature>
<gene>
    <name evidence="3" type="ORF">F3168_00865</name>
</gene>
<dbReference type="Gene3D" id="3.90.230.10">
    <property type="entry name" value="Creatinase/methionine aminopeptidase superfamily"/>
    <property type="match status" value="1"/>
</dbReference>
<dbReference type="Proteomes" id="UP000481327">
    <property type="component" value="Unassembled WGS sequence"/>
</dbReference>
<dbReference type="OrthoDB" id="9765815at2"/>
<name>A0A7C9GMD1_9SPHN</name>
<dbReference type="SUPFAM" id="SSF55920">
    <property type="entry name" value="Creatinase/aminopeptidase"/>
    <property type="match status" value="1"/>
</dbReference>
<dbReference type="EMBL" id="WIOL01000001">
    <property type="protein sequence ID" value="MQT15815.1"/>
    <property type="molecule type" value="Genomic_DNA"/>
</dbReference>
<protein>
    <submittedName>
        <fullName evidence="3">M24 family metallopeptidase</fullName>
    </submittedName>
</protein>
<sequence>MKIRAALLLLAAIGAAPAGADPADFAAPGVPALRDRAVAQDRLLKARLDALIPKLMRANNVDMWILIAREYNEDPVVKTMLPANWMSARRRTVLIFHDRGPEKGVERLGVARYPIGDLFDAAWDPEKQPDQWARIAEIVRARDPQRIAVNISDTFALADGLSVSQHRQLAAALGPLAPRLVSHDSLALGWLETRIPAEMAMYRTIMRSAHAMIAEGLSEKVITPSVTTTADVLWWYRERLADLRLDPWCQPSVSIQRPTQETFRIAAQTVPVAQAIEPGDLLHVDFCAGYLGLKTDTQQMAYVLKPGETEAPKGLVAGFADANRVQDILIANFKTGRTGNELLAIARKQAIAAGLKPVIYTHAIGNHGHGAGPWIGAWEDQGGVAGMGEYPINPDTAWSIELAAMKPVPEWGGQEARFMLEVDGFFDGKSFRWIDGRQTELHLIPRQPH</sequence>
<evidence type="ECO:0000313" key="3">
    <source>
        <dbReference type="EMBL" id="MQT15815.1"/>
    </source>
</evidence>
<reference evidence="3 4" key="1">
    <citation type="submission" date="2019-09" db="EMBL/GenBank/DDBJ databases">
        <title>Polymorphobacter sp. isolated from a lake in China.</title>
        <authorList>
            <person name="Liu Z."/>
        </authorList>
    </citation>
    <scope>NUCLEOTIDE SEQUENCE [LARGE SCALE GENOMIC DNA]</scope>
    <source>
        <strain evidence="3 4">D40P</strain>
    </source>
</reference>
<dbReference type="RefSeq" id="WP_152576281.1">
    <property type="nucleotide sequence ID" value="NZ_JAATJI010000001.1"/>
</dbReference>
<proteinExistence type="predicted"/>
<evidence type="ECO:0000313" key="4">
    <source>
        <dbReference type="Proteomes" id="UP000481327"/>
    </source>
</evidence>
<comment type="caution">
    <text evidence="3">The sequence shown here is derived from an EMBL/GenBank/DDBJ whole genome shotgun (WGS) entry which is preliminary data.</text>
</comment>
<dbReference type="InterPro" id="IPR036005">
    <property type="entry name" value="Creatinase/aminopeptidase-like"/>
</dbReference>
<evidence type="ECO:0000259" key="2">
    <source>
        <dbReference type="Pfam" id="PF00557"/>
    </source>
</evidence>
<keyword evidence="1" id="KW-0732">Signal</keyword>